<name>A0A9J6G0T5_HAELO</name>
<dbReference type="InterPro" id="IPR028002">
    <property type="entry name" value="Myb_DNA-bind_5"/>
</dbReference>
<keyword evidence="7" id="KW-1185">Reference proteome</keyword>
<accession>A0A9J6G0T5</accession>
<evidence type="ECO:0000313" key="6">
    <source>
        <dbReference type="EMBL" id="KAH9368004.1"/>
    </source>
</evidence>
<evidence type="ECO:0000256" key="3">
    <source>
        <dbReference type="ARBA" id="ARBA00025466"/>
    </source>
</evidence>
<evidence type="ECO:0000256" key="1">
    <source>
        <dbReference type="ARBA" id="ARBA00011764"/>
    </source>
</evidence>
<comment type="function">
    <text evidence="3">Involved in transvection phenomena (= synapsis-dependent gene expression), where the synaptic pairing of chromosomes carrying genes with which zeste interacts influences the expression of these genes. Zeste binds to DNA and stimulates transcription from a nearby promoter.</text>
</comment>
<dbReference type="Pfam" id="PF13873">
    <property type="entry name" value="Myb_DNA-bind_5"/>
    <property type="match status" value="1"/>
</dbReference>
<evidence type="ECO:0000259" key="5">
    <source>
        <dbReference type="Pfam" id="PF13873"/>
    </source>
</evidence>
<sequence length="158" mass="16838">MAAAVVPFRSRGANFTPHEKAVLLSLVDAHRDAIENRSLDAASLLAKNAAWAQITRQFRIECPSNARDCKQLRKCYENLKKRMGLGSNSGGALGDQDGSADSNEADSRNGMAMMPTITSVTGGLSDDLHQFFVDTANAEAEADVSGMRGDVHAVNALS</sequence>
<dbReference type="Proteomes" id="UP000821853">
    <property type="component" value="Chromosome 2"/>
</dbReference>
<comment type="subunit">
    <text evidence="1">Self-associates forming complexes of several hundred monomers.</text>
</comment>
<proteinExistence type="predicted"/>
<evidence type="ECO:0000256" key="2">
    <source>
        <dbReference type="ARBA" id="ARBA00016807"/>
    </source>
</evidence>
<dbReference type="AlphaFoldDB" id="A0A9J6G0T5"/>
<protein>
    <recommendedName>
        <fullName evidence="2">Regulatory protein zeste</fullName>
    </recommendedName>
</protein>
<reference evidence="6 7" key="1">
    <citation type="journal article" date="2020" name="Cell">
        <title>Large-Scale Comparative Analyses of Tick Genomes Elucidate Their Genetic Diversity and Vector Capacities.</title>
        <authorList>
            <consortium name="Tick Genome and Microbiome Consortium (TIGMIC)"/>
            <person name="Jia N."/>
            <person name="Wang J."/>
            <person name="Shi W."/>
            <person name="Du L."/>
            <person name="Sun Y."/>
            <person name="Zhan W."/>
            <person name="Jiang J.F."/>
            <person name="Wang Q."/>
            <person name="Zhang B."/>
            <person name="Ji P."/>
            <person name="Bell-Sakyi L."/>
            <person name="Cui X.M."/>
            <person name="Yuan T.T."/>
            <person name="Jiang B.G."/>
            <person name="Yang W.F."/>
            <person name="Lam T.T."/>
            <person name="Chang Q.C."/>
            <person name="Ding S.J."/>
            <person name="Wang X.J."/>
            <person name="Zhu J.G."/>
            <person name="Ruan X.D."/>
            <person name="Zhao L."/>
            <person name="Wei J.T."/>
            <person name="Ye R.Z."/>
            <person name="Que T.C."/>
            <person name="Du C.H."/>
            <person name="Zhou Y.H."/>
            <person name="Cheng J.X."/>
            <person name="Dai P.F."/>
            <person name="Guo W.B."/>
            <person name="Han X.H."/>
            <person name="Huang E.J."/>
            <person name="Li L.F."/>
            <person name="Wei W."/>
            <person name="Gao Y.C."/>
            <person name="Liu J.Z."/>
            <person name="Shao H.Z."/>
            <person name="Wang X."/>
            <person name="Wang C.C."/>
            <person name="Yang T.C."/>
            <person name="Huo Q.B."/>
            <person name="Li W."/>
            <person name="Chen H.Y."/>
            <person name="Chen S.E."/>
            <person name="Zhou L.G."/>
            <person name="Ni X.B."/>
            <person name="Tian J.H."/>
            <person name="Sheng Y."/>
            <person name="Liu T."/>
            <person name="Pan Y.S."/>
            <person name="Xia L.Y."/>
            <person name="Li J."/>
            <person name="Zhao F."/>
            <person name="Cao W.C."/>
        </authorList>
    </citation>
    <scope>NUCLEOTIDE SEQUENCE [LARGE SCALE GENOMIC DNA]</scope>
    <source>
        <strain evidence="6">HaeL-2018</strain>
    </source>
</reference>
<comment type="caution">
    <text evidence="6">The sequence shown here is derived from an EMBL/GenBank/DDBJ whole genome shotgun (WGS) entry which is preliminary data.</text>
</comment>
<organism evidence="6 7">
    <name type="scientific">Haemaphysalis longicornis</name>
    <name type="common">Bush tick</name>
    <dbReference type="NCBI Taxonomy" id="44386"/>
    <lineage>
        <taxon>Eukaryota</taxon>
        <taxon>Metazoa</taxon>
        <taxon>Ecdysozoa</taxon>
        <taxon>Arthropoda</taxon>
        <taxon>Chelicerata</taxon>
        <taxon>Arachnida</taxon>
        <taxon>Acari</taxon>
        <taxon>Parasitiformes</taxon>
        <taxon>Ixodida</taxon>
        <taxon>Ixodoidea</taxon>
        <taxon>Ixodidae</taxon>
        <taxon>Haemaphysalinae</taxon>
        <taxon>Haemaphysalis</taxon>
    </lineage>
</organism>
<dbReference type="VEuPathDB" id="VectorBase:HLOH_043670"/>
<feature type="region of interest" description="Disordered" evidence="4">
    <location>
        <begin position="87"/>
        <end position="109"/>
    </location>
</feature>
<dbReference type="PANTHER" id="PTHR21411">
    <property type="entry name" value="APONTIC"/>
    <property type="match status" value="1"/>
</dbReference>
<dbReference type="EMBL" id="JABSTR010000004">
    <property type="protein sequence ID" value="KAH9368004.1"/>
    <property type="molecule type" value="Genomic_DNA"/>
</dbReference>
<feature type="domain" description="Myb/SANT-like DNA-binding" evidence="5">
    <location>
        <begin position="11"/>
        <end position="83"/>
    </location>
</feature>
<gene>
    <name evidence="6" type="ORF">HPB48_006042</name>
</gene>
<dbReference type="PANTHER" id="PTHR21411:SF0">
    <property type="entry name" value="REGULATORY PROTEIN ZESTE"/>
    <property type="match status" value="1"/>
</dbReference>
<dbReference type="OrthoDB" id="3066195at2759"/>
<evidence type="ECO:0000256" key="4">
    <source>
        <dbReference type="SAM" id="MobiDB-lite"/>
    </source>
</evidence>
<evidence type="ECO:0000313" key="7">
    <source>
        <dbReference type="Proteomes" id="UP000821853"/>
    </source>
</evidence>